<feature type="region of interest" description="Disordered" evidence="1">
    <location>
        <begin position="1"/>
        <end position="25"/>
    </location>
</feature>
<feature type="compositionally biased region" description="Low complexity" evidence="1">
    <location>
        <begin position="55"/>
        <end position="70"/>
    </location>
</feature>
<name>A0A8X8X4N3_SALSN</name>
<reference evidence="2" key="1">
    <citation type="submission" date="2018-01" db="EMBL/GenBank/DDBJ databases">
        <authorList>
            <person name="Mao J.F."/>
        </authorList>
    </citation>
    <scope>NUCLEOTIDE SEQUENCE</scope>
    <source>
        <strain evidence="2">Huo1</strain>
        <tissue evidence="2">Leaf</tissue>
    </source>
</reference>
<proteinExistence type="predicted"/>
<dbReference type="PANTHER" id="PTHR21669">
    <property type="entry name" value="CAPZ-INTERACTING PROTEIN AND RELATED PROTEINS"/>
    <property type="match status" value="1"/>
</dbReference>
<comment type="caution">
    <text evidence="2">The sequence shown here is derived from an EMBL/GenBank/DDBJ whole genome shotgun (WGS) entry which is preliminary data.</text>
</comment>
<organism evidence="2">
    <name type="scientific">Salvia splendens</name>
    <name type="common">Scarlet sage</name>
    <dbReference type="NCBI Taxonomy" id="180675"/>
    <lineage>
        <taxon>Eukaryota</taxon>
        <taxon>Viridiplantae</taxon>
        <taxon>Streptophyta</taxon>
        <taxon>Embryophyta</taxon>
        <taxon>Tracheophyta</taxon>
        <taxon>Spermatophyta</taxon>
        <taxon>Magnoliopsida</taxon>
        <taxon>eudicotyledons</taxon>
        <taxon>Gunneridae</taxon>
        <taxon>Pentapetalae</taxon>
        <taxon>asterids</taxon>
        <taxon>lamiids</taxon>
        <taxon>Lamiales</taxon>
        <taxon>Lamiaceae</taxon>
        <taxon>Nepetoideae</taxon>
        <taxon>Mentheae</taxon>
        <taxon>Salviinae</taxon>
        <taxon>Salvia</taxon>
        <taxon>Salvia subgen. Calosphace</taxon>
        <taxon>core Calosphace</taxon>
    </lineage>
</organism>
<evidence type="ECO:0000313" key="3">
    <source>
        <dbReference type="Proteomes" id="UP000298416"/>
    </source>
</evidence>
<evidence type="ECO:0000256" key="1">
    <source>
        <dbReference type="SAM" id="MobiDB-lite"/>
    </source>
</evidence>
<feature type="region of interest" description="Disordered" evidence="1">
    <location>
        <begin position="54"/>
        <end position="94"/>
    </location>
</feature>
<gene>
    <name evidence="2" type="ORF">SASPL_133681</name>
</gene>
<dbReference type="PANTHER" id="PTHR21669:SF28">
    <property type="entry name" value="YEMANUCLEIN"/>
    <property type="match status" value="1"/>
</dbReference>
<dbReference type="Proteomes" id="UP000298416">
    <property type="component" value="Unassembled WGS sequence"/>
</dbReference>
<dbReference type="GO" id="GO:0005634">
    <property type="term" value="C:nucleus"/>
    <property type="evidence" value="ECO:0007669"/>
    <property type="project" value="TreeGrafter"/>
</dbReference>
<accession>A0A8X8X4N3</accession>
<dbReference type="EMBL" id="PNBA02000012">
    <property type="protein sequence ID" value="KAG6406084.1"/>
    <property type="molecule type" value="Genomic_DNA"/>
</dbReference>
<dbReference type="AlphaFoldDB" id="A0A8X8X4N3"/>
<sequence length="229" mass="25395">MVKGAESVQPKNGPESKQGASVEVGGGRVRINVELNPWKTTIVSWKKILKRANLSEANGPGPSAPGPSFEARGDDTPNPLAAASQMNETGNRDEEDLVIDIMPNDDDYDTDNSFIEDTELEQPPNITNLENAFGELEKIVKQFRPPPTDPQDPANQFQSCKKRLPTEIKLELAKVARIAGSCYRRIPKDVISRLMSILGHLMKITTLKKYVEKYVEVECYVLAETNPKC</sequence>
<reference evidence="2" key="2">
    <citation type="submission" date="2020-08" db="EMBL/GenBank/DDBJ databases">
        <title>Plant Genome Project.</title>
        <authorList>
            <person name="Zhang R.-G."/>
        </authorList>
    </citation>
    <scope>NUCLEOTIDE SEQUENCE</scope>
    <source>
        <strain evidence="2">Huo1</strain>
        <tissue evidence="2">Leaf</tissue>
    </source>
</reference>
<protein>
    <submittedName>
        <fullName evidence="2">Uncharacterized protein</fullName>
    </submittedName>
</protein>
<dbReference type="GO" id="GO:0006325">
    <property type="term" value="P:chromatin organization"/>
    <property type="evidence" value="ECO:0007669"/>
    <property type="project" value="TreeGrafter"/>
</dbReference>
<keyword evidence="3" id="KW-1185">Reference proteome</keyword>
<evidence type="ECO:0000313" key="2">
    <source>
        <dbReference type="EMBL" id="KAG6406084.1"/>
    </source>
</evidence>